<dbReference type="AlphaFoldDB" id="A0A6N2AZT7"/>
<organism evidence="1">
    <name type="scientific">Solanum chilense</name>
    <name type="common">Tomato</name>
    <name type="synonym">Lycopersicon chilense</name>
    <dbReference type="NCBI Taxonomy" id="4083"/>
    <lineage>
        <taxon>Eukaryota</taxon>
        <taxon>Viridiplantae</taxon>
        <taxon>Streptophyta</taxon>
        <taxon>Embryophyta</taxon>
        <taxon>Tracheophyta</taxon>
        <taxon>Spermatophyta</taxon>
        <taxon>Magnoliopsida</taxon>
        <taxon>eudicotyledons</taxon>
        <taxon>Gunneridae</taxon>
        <taxon>Pentapetalae</taxon>
        <taxon>asterids</taxon>
        <taxon>lamiids</taxon>
        <taxon>Solanales</taxon>
        <taxon>Solanaceae</taxon>
        <taxon>Solanoideae</taxon>
        <taxon>Solaneae</taxon>
        <taxon>Solanum</taxon>
        <taxon>Solanum subgen. Lycopersicon</taxon>
    </lineage>
</organism>
<gene>
    <name evidence="1" type="ORF">EJD97_021201</name>
</gene>
<feature type="non-terminal residue" evidence="1">
    <location>
        <position position="170"/>
    </location>
</feature>
<feature type="non-terminal residue" evidence="1">
    <location>
        <position position="1"/>
    </location>
</feature>
<proteinExistence type="predicted"/>
<evidence type="ECO:0000313" key="1">
    <source>
        <dbReference type="EMBL" id="TMW86571.1"/>
    </source>
</evidence>
<sequence>RRRDLNVIIALGQYTWSNYGVYYMLSSPFESIHDRTMSRVADYHRPWKSETIIRYRAWHARMDLGWHTWFNDVRRWMPSSPLDQHTWWHEIVRSMKSSPFGSTSGRMMSRVTCHLCPWTAHTVGRLRRGMPSSHLDNIYGWRTSGEACHHGPCPEHTVKQRRAWQAIIAL</sequence>
<dbReference type="PANTHER" id="PTHR33187">
    <property type="entry name" value="WU:FI09B08"/>
    <property type="match status" value="1"/>
</dbReference>
<name>A0A6N2AZT7_SOLCI</name>
<accession>A0A6N2AZT7</accession>
<dbReference type="PANTHER" id="PTHR33187:SF11">
    <property type="entry name" value="AMINOTRANSFERASE-LIKE PLANT MOBILE DOMAIN-CONTAINING PROTEIN"/>
    <property type="match status" value="1"/>
</dbReference>
<comment type="caution">
    <text evidence="1">The sequence shown here is derived from an EMBL/GenBank/DDBJ whole genome shotgun (WGS) entry which is preliminary data.</text>
</comment>
<protein>
    <submittedName>
        <fullName evidence="1">Uncharacterized protein</fullName>
    </submittedName>
</protein>
<reference evidence="1" key="1">
    <citation type="submission" date="2019-05" db="EMBL/GenBank/DDBJ databases">
        <title>The de novo reference genome and transcriptome assemblies of the wild tomato species Solanum chilense.</title>
        <authorList>
            <person name="Stam R."/>
            <person name="Nosenko T."/>
            <person name="Hoerger A.C."/>
            <person name="Stephan W."/>
            <person name="Seidel M.A."/>
            <person name="Kuhn J.M.M."/>
            <person name="Haberer G."/>
            <person name="Tellier A."/>
        </authorList>
    </citation>
    <scope>NUCLEOTIDE SEQUENCE</scope>
    <source>
        <tissue evidence="1">Mature leaves</tissue>
    </source>
</reference>
<dbReference type="EMBL" id="RXGB01006366">
    <property type="protein sequence ID" value="TMW86571.1"/>
    <property type="molecule type" value="Genomic_DNA"/>
</dbReference>